<dbReference type="EMBL" id="CP119316">
    <property type="protein sequence ID" value="WEK46158.1"/>
    <property type="molecule type" value="Genomic_DNA"/>
</dbReference>
<dbReference type="GO" id="GO:0005886">
    <property type="term" value="C:plasma membrane"/>
    <property type="evidence" value="ECO:0007669"/>
    <property type="project" value="TreeGrafter"/>
</dbReference>
<evidence type="ECO:0000256" key="1">
    <source>
        <dbReference type="SAM" id="Phobius"/>
    </source>
</evidence>
<evidence type="ECO:0000313" key="3">
    <source>
        <dbReference type="Proteomes" id="UP001218362"/>
    </source>
</evidence>
<name>A0AAJ5X5W6_9SPHN</name>
<keyword evidence="1" id="KW-1133">Transmembrane helix</keyword>
<feature type="transmembrane region" description="Helical" evidence="1">
    <location>
        <begin position="23"/>
        <end position="41"/>
    </location>
</feature>
<feature type="transmembrane region" description="Helical" evidence="1">
    <location>
        <begin position="96"/>
        <end position="117"/>
    </location>
</feature>
<dbReference type="InterPro" id="IPR008523">
    <property type="entry name" value="DUF805"/>
</dbReference>
<dbReference type="KEGG" id="acob:P0Y56_14225"/>
<organism evidence="2 3">
    <name type="scientific">Candidatus Andeanibacterium colombiense</name>
    <dbReference type="NCBI Taxonomy" id="3121345"/>
    <lineage>
        <taxon>Bacteria</taxon>
        <taxon>Pseudomonadati</taxon>
        <taxon>Pseudomonadota</taxon>
        <taxon>Alphaproteobacteria</taxon>
        <taxon>Sphingomonadales</taxon>
        <taxon>Sphingomonadaceae</taxon>
        <taxon>Candidatus Andeanibacterium</taxon>
    </lineage>
</organism>
<proteinExistence type="predicted"/>
<gene>
    <name evidence="2" type="ORF">P0Y56_14225</name>
</gene>
<dbReference type="Proteomes" id="UP001218362">
    <property type="component" value="Chromosome"/>
</dbReference>
<protein>
    <submittedName>
        <fullName evidence="2">DUF805 domain-containing protein</fullName>
    </submittedName>
</protein>
<sequence>MEWMLMPYRRYADFSGRSRRKEYWMFALLQLIVACVFYALLFAGMPEMDAPGQIAQAPGALFYAGFILFMIFALVSFIPSLAVTVRRLHDQDKSGWWILIEFVPFVGPLILLIFMFMDGTPGPNRFGDDPKGSVGEAFA</sequence>
<keyword evidence="1" id="KW-0812">Transmembrane</keyword>
<dbReference type="Pfam" id="PF05656">
    <property type="entry name" value="DUF805"/>
    <property type="match status" value="1"/>
</dbReference>
<reference evidence="2" key="1">
    <citation type="submission" date="2023-03" db="EMBL/GenBank/DDBJ databases">
        <title>Andean soil-derived lignocellulolytic bacterial consortium as a source of novel taxa and putative plastic-active enzymes.</title>
        <authorList>
            <person name="Diaz-Garcia L."/>
            <person name="Chuvochina M."/>
            <person name="Feuerriegel G."/>
            <person name="Bunk B."/>
            <person name="Sproer C."/>
            <person name="Streit W.R."/>
            <person name="Rodriguez L.M."/>
            <person name="Overmann J."/>
            <person name="Jimenez D.J."/>
        </authorList>
    </citation>
    <scope>NUCLEOTIDE SEQUENCE</scope>
    <source>
        <strain evidence="2">MAG 26</strain>
    </source>
</reference>
<feature type="transmembrane region" description="Helical" evidence="1">
    <location>
        <begin position="61"/>
        <end position="84"/>
    </location>
</feature>
<accession>A0AAJ5X5W6</accession>
<dbReference type="AlphaFoldDB" id="A0AAJ5X5W6"/>
<dbReference type="PANTHER" id="PTHR34980">
    <property type="entry name" value="INNER MEMBRANE PROTEIN-RELATED-RELATED"/>
    <property type="match status" value="1"/>
</dbReference>
<evidence type="ECO:0000313" key="2">
    <source>
        <dbReference type="EMBL" id="WEK46158.1"/>
    </source>
</evidence>
<dbReference type="PANTHER" id="PTHR34980:SF2">
    <property type="entry name" value="INNER MEMBRANE PROTEIN YHAH-RELATED"/>
    <property type="match status" value="1"/>
</dbReference>
<keyword evidence="1" id="KW-0472">Membrane</keyword>